<comment type="caution">
    <text evidence="2">The sequence shown here is derived from an EMBL/GenBank/DDBJ whole genome shotgun (WGS) entry which is preliminary data.</text>
</comment>
<keyword evidence="1" id="KW-1133">Transmembrane helix</keyword>
<evidence type="ECO:0000256" key="1">
    <source>
        <dbReference type="SAM" id="Phobius"/>
    </source>
</evidence>
<accession>A0A0A3J6V7</accession>
<dbReference type="Proteomes" id="UP000030595">
    <property type="component" value="Unassembled WGS sequence"/>
</dbReference>
<evidence type="ECO:0000313" key="3">
    <source>
        <dbReference type="Proteomes" id="UP000030595"/>
    </source>
</evidence>
<sequence>MKWSSFAKGITGAFEAILAIPLLGGLMVILSGWQLLTIALVLHIVTLAISIANRTSFAPSVLGIITSLIAFVPIIGWILHVATAITLFISAYLDARRASYYQ</sequence>
<proteinExistence type="predicted"/>
<feature type="transmembrane region" description="Helical" evidence="1">
    <location>
        <begin position="64"/>
        <end position="93"/>
    </location>
</feature>
<keyword evidence="1" id="KW-0812">Transmembrane</keyword>
<name>A0A0A3J6V7_9BACL</name>
<evidence type="ECO:0000313" key="2">
    <source>
        <dbReference type="EMBL" id="KGR90893.1"/>
    </source>
</evidence>
<dbReference type="OrthoDB" id="1925744at2"/>
<reference evidence="2 3" key="1">
    <citation type="submission" date="2014-02" db="EMBL/GenBank/DDBJ databases">
        <title>Draft genome sequence of Lysinibacillus massiliensis CCUG 49529.</title>
        <authorList>
            <person name="Zhang F."/>
            <person name="Wang G."/>
            <person name="Zhang L."/>
        </authorList>
    </citation>
    <scope>NUCLEOTIDE SEQUENCE [LARGE SCALE GENOMIC DNA]</scope>
    <source>
        <strain evidence="2 3">CCUG 49529</strain>
    </source>
</reference>
<feature type="transmembrane region" description="Helical" evidence="1">
    <location>
        <begin position="12"/>
        <end position="29"/>
    </location>
</feature>
<dbReference type="RefSeq" id="WP_036175545.1">
    <property type="nucleotide sequence ID" value="NZ_AVCZ01000013.1"/>
</dbReference>
<gene>
    <name evidence="2" type="ORF">CD30_09315</name>
</gene>
<feature type="transmembrane region" description="Helical" evidence="1">
    <location>
        <begin position="35"/>
        <end position="52"/>
    </location>
</feature>
<protein>
    <submittedName>
        <fullName evidence="2">Uncharacterized protein</fullName>
    </submittedName>
</protein>
<keyword evidence="3" id="KW-1185">Reference proteome</keyword>
<dbReference type="AlphaFoldDB" id="A0A0A3J6V7"/>
<dbReference type="eggNOG" id="ENOG50331FV">
    <property type="taxonomic scope" value="Bacteria"/>
</dbReference>
<organism evidence="2 3">
    <name type="scientific">Ureibacillus massiliensis 4400831 = CIP 108448 = CCUG 49529</name>
    <dbReference type="NCBI Taxonomy" id="1211035"/>
    <lineage>
        <taxon>Bacteria</taxon>
        <taxon>Bacillati</taxon>
        <taxon>Bacillota</taxon>
        <taxon>Bacilli</taxon>
        <taxon>Bacillales</taxon>
        <taxon>Caryophanaceae</taxon>
        <taxon>Ureibacillus</taxon>
    </lineage>
</organism>
<dbReference type="EMBL" id="JPVQ01000013">
    <property type="protein sequence ID" value="KGR90893.1"/>
    <property type="molecule type" value="Genomic_DNA"/>
</dbReference>
<keyword evidence="1" id="KW-0472">Membrane</keyword>